<dbReference type="Proteomes" id="UP000700596">
    <property type="component" value="Unassembled WGS sequence"/>
</dbReference>
<accession>A0A9P9IHI2</accession>
<feature type="region of interest" description="Disordered" evidence="1">
    <location>
        <begin position="1215"/>
        <end position="1250"/>
    </location>
</feature>
<keyword evidence="3" id="KW-1185">Reference proteome</keyword>
<dbReference type="EMBL" id="JAGMWT010000010">
    <property type="protein sequence ID" value="KAH7120826.1"/>
    <property type="molecule type" value="Genomic_DNA"/>
</dbReference>
<protein>
    <submittedName>
        <fullName evidence="2">Uncharacterized protein</fullName>
    </submittedName>
</protein>
<feature type="region of interest" description="Disordered" evidence="1">
    <location>
        <begin position="265"/>
        <end position="330"/>
    </location>
</feature>
<feature type="compositionally biased region" description="Polar residues" evidence="1">
    <location>
        <begin position="1004"/>
        <end position="1022"/>
    </location>
</feature>
<name>A0A9P9IHI2_9PLEO</name>
<feature type="region of interest" description="Disordered" evidence="1">
    <location>
        <begin position="1002"/>
        <end position="1034"/>
    </location>
</feature>
<feature type="compositionally biased region" description="Polar residues" evidence="1">
    <location>
        <begin position="201"/>
        <end position="214"/>
    </location>
</feature>
<feature type="compositionally biased region" description="Basic and acidic residues" evidence="1">
    <location>
        <begin position="120"/>
        <end position="136"/>
    </location>
</feature>
<feature type="compositionally biased region" description="Basic and acidic residues" evidence="1">
    <location>
        <begin position="216"/>
        <end position="236"/>
    </location>
</feature>
<feature type="compositionally biased region" description="Polar residues" evidence="1">
    <location>
        <begin position="1065"/>
        <end position="1075"/>
    </location>
</feature>
<evidence type="ECO:0000313" key="3">
    <source>
        <dbReference type="Proteomes" id="UP000700596"/>
    </source>
</evidence>
<feature type="region of interest" description="Disordered" evidence="1">
    <location>
        <begin position="495"/>
        <end position="515"/>
    </location>
</feature>
<reference evidence="2" key="1">
    <citation type="journal article" date="2021" name="Nat. Commun.">
        <title>Genetic determinants of endophytism in the Arabidopsis root mycobiome.</title>
        <authorList>
            <person name="Mesny F."/>
            <person name="Miyauchi S."/>
            <person name="Thiergart T."/>
            <person name="Pickel B."/>
            <person name="Atanasova L."/>
            <person name="Karlsson M."/>
            <person name="Huettel B."/>
            <person name="Barry K.W."/>
            <person name="Haridas S."/>
            <person name="Chen C."/>
            <person name="Bauer D."/>
            <person name="Andreopoulos W."/>
            <person name="Pangilinan J."/>
            <person name="LaButti K."/>
            <person name="Riley R."/>
            <person name="Lipzen A."/>
            <person name="Clum A."/>
            <person name="Drula E."/>
            <person name="Henrissat B."/>
            <person name="Kohler A."/>
            <person name="Grigoriev I.V."/>
            <person name="Martin F.M."/>
            <person name="Hacquard S."/>
        </authorList>
    </citation>
    <scope>NUCLEOTIDE SEQUENCE</scope>
    <source>
        <strain evidence="2">MPI-CAGE-CH-0243</strain>
    </source>
</reference>
<feature type="region of interest" description="Disordered" evidence="1">
    <location>
        <begin position="1047"/>
        <end position="1075"/>
    </location>
</feature>
<proteinExistence type="predicted"/>
<feature type="region of interest" description="Disordered" evidence="1">
    <location>
        <begin position="77"/>
        <end position="239"/>
    </location>
</feature>
<feature type="compositionally biased region" description="Low complexity" evidence="1">
    <location>
        <begin position="279"/>
        <end position="293"/>
    </location>
</feature>
<feature type="compositionally biased region" description="Polar residues" evidence="1">
    <location>
        <begin position="105"/>
        <end position="117"/>
    </location>
</feature>
<comment type="caution">
    <text evidence="2">The sequence shown here is derived from an EMBL/GenBank/DDBJ whole genome shotgun (WGS) entry which is preliminary data.</text>
</comment>
<feature type="compositionally biased region" description="Polar residues" evidence="1">
    <location>
        <begin position="146"/>
        <end position="159"/>
    </location>
</feature>
<feature type="compositionally biased region" description="Basic and acidic residues" evidence="1">
    <location>
        <begin position="191"/>
        <end position="200"/>
    </location>
</feature>
<evidence type="ECO:0000256" key="1">
    <source>
        <dbReference type="SAM" id="MobiDB-lite"/>
    </source>
</evidence>
<organism evidence="2 3">
    <name type="scientific">Dendryphion nanum</name>
    <dbReference type="NCBI Taxonomy" id="256645"/>
    <lineage>
        <taxon>Eukaryota</taxon>
        <taxon>Fungi</taxon>
        <taxon>Dikarya</taxon>
        <taxon>Ascomycota</taxon>
        <taxon>Pezizomycotina</taxon>
        <taxon>Dothideomycetes</taxon>
        <taxon>Pleosporomycetidae</taxon>
        <taxon>Pleosporales</taxon>
        <taxon>Torulaceae</taxon>
        <taxon>Dendryphion</taxon>
    </lineage>
</organism>
<sequence length="1287" mass="144498">MPWLPRYIAHWCRFQRHHIHKNDTLIRRGGAFANPQRSYARRNEDREAESHWSASNAEWTRLRDLMAQNAYDTLFGRSNDMLAGKGGRRLGDEDESGSSKRNKTESTTLRQPHNTNPYPRKVELNAEGTPRTRETVFPEPSYRSRIMQSNYSSAIISPSDTRRPRDVPPSPEMSKVADDVSAEHGINIIKHNGDKARDSRVSYQHTQSRSSVEDQGQARDQEPQKRPKETPFRDSDSINVVHFDGQVATESEDKNWRQTVLDRRGYGADQPNRRQSPLASTEQASQTSSAAAQIPSNQADGRRIDLEDSFSEGLQHRPLTRSGISRGVKHGEWPEEDWDVVGYDQKKHSTSLFKTKTLRDVKEQNFSTPPHGDESPVSIAESTLAGLQSRPLTQAEIRRSEQSGAWLEEDWDVNGYDQKKHSTSVFETKTLRDVEKKDPSTLSSNGSLNEFMNAEIRRDMQFGDWPTEAAHEHDHSGSVRGLTAAEIRWGNMSGNWPSNSLHDTPRERSTSDILGQLPKDDIDLLTASDIRASIGAKTKAGEQKQEKNKPRDQLEKDFVKAQKDGELESLIESKIINDQHIRRTEKQLLNKQKQESTTAESTSENASSYGIEGLAKLIQLGGDTLAKAFWSDPVDSSQLKAAKDLEIHLNTIRSAVEAGRAAMNEATTELSADIPSWKPLLTRVNLLRNPLLISVRNKLKPNHSPNGTDRAFNKTRMRGAQFTDKHLESAMATLKEMGKKELPYRYRKQISYASRVVEKELKLMQKLIFNHQEHLQKSSIDESPDIVYWNIGYALHNLQEAMLELQMFLRHAMYKFDIKEELEDSSSIAYSASTSTDASANQETKPPRSHNIAAGQRLKNEVEAQKSAMQGLSDDGYNHASSSAISISVEEKKPLMDSLFRPFGLQLENLSKDSPKGKTLEQEIKREHERINQEDFSVKASAAERKASNFDNESASSTSAQPFDTWKEIPILEEDTGREQERIDQEIVSMKVSEDEGRGHIVHNASTSSTSDQPFNKCQEGSTLEEETKQEQEQVDEQIAYRNMVNPKDTSTTEHPPQCDLPLSSFAQSTTPPPVSQATYTTLAYDPVSEAMYITNSTDTPSSPTPSMPIPVHSALATLDLPFKFLPYLPPRFDIHTVKPNLLVIRELPSSSTSLDVDSAPTSEIKYTRIPSESELRDDDWKRMINPVDGTTRLSPTGFVGVDDFREDIRREMAESRRVKEQEGREEETAQSAETSSSGSDAKQDKKAKRRGGVAGVFKTAIVAGAVCYIVGVGGEVVARDGQGRVF</sequence>
<dbReference type="OrthoDB" id="3946750at2759"/>
<feature type="region of interest" description="Disordered" evidence="1">
    <location>
        <begin position="833"/>
        <end position="856"/>
    </location>
</feature>
<evidence type="ECO:0000313" key="2">
    <source>
        <dbReference type="EMBL" id="KAH7120826.1"/>
    </source>
</evidence>
<gene>
    <name evidence="2" type="ORF">B0J11DRAFT_50029</name>
</gene>